<gene>
    <name evidence="2" type="ORF">DPMN_035190</name>
</gene>
<evidence type="ECO:0000313" key="3">
    <source>
        <dbReference type="Proteomes" id="UP000828390"/>
    </source>
</evidence>
<reference evidence="2" key="2">
    <citation type="submission" date="2020-11" db="EMBL/GenBank/DDBJ databases">
        <authorList>
            <person name="McCartney M.A."/>
            <person name="Auch B."/>
            <person name="Kono T."/>
            <person name="Mallez S."/>
            <person name="Becker A."/>
            <person name="Gohl D.M."/>
            <person name="Silverstein K.A.T."/>
            <person name="Koren S."/>
            <person name="Bechman K.B."/>
            <person name="Herman A."/>
            <person name="Abrahante J.E."/>
            <person name="Garbe J."/>
        </authorList>
    </citation>
    <scope>NUCLEOTIDE SEQUENCE</scope>
    <source>
        <strain evidence="2">Duluth1</strain>
        <tissue evidence="2">Whole animal</tissue>
    </source>
</reference>
<dbReference type="EMBL" id="JAIWYP010000002">
    <property type="protein sequence ID" value="KAH3871975.1"/>
    <property type="molecule type" value="Genomic_DNA"/>
</dbReference>
<name>A0A9D4M926_DREPO</name>
<feature type="compositionally biased region" description="Basic residues" evidence="1">
    <location>
        <begin position="47"/>
        <end position="60"/>
    </location>
</feature>
<accession>A0A9D4M926</accession>
<comment type="caution">
    <text evidence="2">The sequence shown here is derived from an EMBL/GenBank/DDBJ whole genome shotgun (WGS) entry which is preliminary data.</text>
</comment>
<sequence length="71" mass="8325">MEINLSATVAHLKLELYRQRAKVRNLLRVNKRLRRQVNVKINDVKGKKIKRKQEKPRKRSLSIGKGGCEEC</sequence>
<evidence type="ECO:0000313" key="2">
    <source>
        <dbReference type="EMBL" id="KAH3871975.1"/>
    </source>
</evidence>
<evidence type="ECO:0000256" key="1">
    <source>
        <dbReference type="SAM" id="MobiDB-lite"/>
    </source>
</evidence>
<dbReference type="Proteomes" id="UP000828390">
    <property type="component" value="Unassembled WGS sequence"/>
</dbReference>
<reference evidence="2" key="1">
    <citation type="journal article" date="2019" name="bioRxiv">
        <title>The Genome of the Zebra Mussel, Dreissena polymorpha: A Resource for Invasive Species Research.</title>
        <authorList>
            <person name="McCartney M.A."/>
            <person name="Auch B."/>
            <person name="Kono T."/>
            <person name="Mallez S."/>
            <person name="Zhang Y."/>
            <person name="Obille A."/>
            <person name="Becker A."/>
            <person name="Abrahante J.E."/>
            <person name="Garbe J."/>
            <person name="Badalamenti J.P."/>
            <person name="Herman A."/>
            <person name="Mangelson H."/>
            <person name="Liachko I."/>
            <person name="Sullivan S."/>
            <person name="Sone E.D."/>
            <person name="Koren S."/>
            <person name="Silverstein K.A.T."/>
            <person name="Beckman K.B."/>
            <person name="Gohl D.M."/>
        </authorList>
    </citation>
    <scope>NUCLEOTIDE SEQUENCE</scope>
    <source>
        <strain evidence="2">Duluth1</strain>
        <tissue evidence="2">Whole animal</tissue>
    </source>
</reference>
<organism evidence="2 3">
    <name type="scientific">Dreissena polymorpha</name>
    <name type="common">Zebra mussel</name>
    <name type="synonym">Mytilus polymorpha</name>
    <dbReference type="NCBI Taxonomy" id="45954"/>
    <lineage>
        <taxon>Eukaryota</taxon>
        <taxon>Metazoa</taxon>
        <taxon>Spiralia</taxon>
        <taxon>Lophotrochozoa</taxon>
        <taxon>Mollusca</taxon>
        <taxon>Bivalvia</taxon>
        <taxon>Autobranchia</taxon>
        <taxon>Heteroconchia</taxon>
        <taxon>Euheterodonta</taxon>
        <taxon>Imparidentia</taxon>
        <taxon>Neoheterodontei</taxon>
        <taxon>Myida</taxon>
        <taxon>Dreissenoidea</taxon>
        <taxon>Dreissenidae</taxon>
        <taxon>Dreissena</taxon>
    </lineage>
</organism>
<keyword evidence="3" id="KW-1185">Reference proteome</keyword>
<feature type="region of interest" description="Disordered" evidence="1">
    <location>
        <begin position="47"/>
        <end position="71"/>
    </location>
</feature>
<proteinExistence type="predicted"/>
<protein>
    <submittedName>
        <fullName evidence="2">Uncharacterized protein</fullName>
    </submittedName>
</protein>
<dbReference type="AlphaFoldDB" id="A0A9D4M926"/>